<comment type="function">
    <text evidence="4">Flagellin is the subunit protein which polymerizes to form the filaments of bacterial flagella.</text>
</comment>
<dbReference type="InterPro" id="IPR001029">
    <property type="entry name" value="Flagellin_N"/>
</dbReference>
<dbReference type="SUPFAM" id="SSF64518">
    <property type="entry name" value="Phase 1 flagellin"/>
    <property type="match status" value="1"/>
</dbReference>
<accession>A0A927WLA4</accession>
<dbReference type="AlphaFoldDB" id="A0A927WLA4"/>
<organism evidence="7 8">
    <name type="scientific">Selenomonas ruminantium</name>
    <dbReference type="NCBI Taxonomy" id="971"/>
    <lineage>
        <taxon>Bacteria</taxon>
        <taxon>Bacillati</taxon>
        <taxon>Bacillota</taxon>
        <taxon>Negativicutes</taxon>
        <taxon>Selenomonadales</taxon>
        <taxon>Selenomonadaceae</taxon>
        <taxon>Selenomonas</taxon>
    </lineage>
</organism>
<proteinExistence type="inferred from homology"/>
<dbReference type="GO" id="GO:0009288">
    <property type="term" value="C:bacterial-type flagellum"/>
    <property type="evidence" value="ECO:0007669"/>
    <property type="project" value="UniProtKB-SubCell"/>
</dbReference>
<evidence type="ECO:0000259" key="5">
    <source>
        <dbReference type="Pfam" id="PF00669"/>
    </source>
</evidence>
<evidence type="ECO:0000256" key="3">
    <source>
        <dbReference type="ARBA" id="ARBA00023143"/>
    </source>
</evidence>
<evidence type="ECO:0000313" key="8">
    <source>
        <dbReference type="Proteomes" id="UP000772151"/>
    </source>
</evidence>
<dbReference type="GO" id="GO:0005576">
    <property type="term" value="C:extracellular region"/>
    <property type="evidence" value="ECO:0007669"/>
    <property type="project" value="UniProtKB-SubCell"/>
</dbReference>
<evidence type="ECO:0000256" key="4">
    <source>
        <dbReference type="RuleBase" id="RU362073"/>
    </source>
</evidence>
<evidence type="ECO:0000313" key="7">
    <source>
        <dbReference type="EMBL" id="MBE6085282.1"/>
    </source>
</evidence>
<dbReference type="Pfam" id="PF00669">
    <property type="entry name" value="Flagellin_N"/>
    <property type="match status" value="1"/>
</dbReference>
<dbReference type="GO" id="GO:0005198">
    <property type="term" value="F:structural molecule activity"/>
    <property type="evidence" value="ECO:0007669"/>
    <property type="project" value="UniProtKB-UniRule"/>
</dbReference>
<evidence type="ECO:0000256" key="2">
    <source>
        <dbReference type="ARBA" id="ARBA00020110"/>
    </source>
</evidence>
<gene>
    <name evidence="7" type="ORF">E7203_07450</name>
</gene>
<dbReference type="PANTHER" id="PTHR42792:SF2">
    <property type="entry name" value="FLAGELLIN"/>
    <property type="match status" value="1"/>
</dbReference>
<dbReference type="InterPro" id="IPR046358">
    <property type="entry name" value="Flagellin_C"/>
</dbReference>
<evidence type="ECO:0000256" key="1">
    <source>
        <dbReference type="ARBA" id="ARBA00005709"/>
    </source>
</evidence>
<keyword evidence="3 4" id="KW-0975">Bacterial flagellum</keyword>
<comment type="caution">
    <text evidence="7">The sequence shown here is derived from an EMBL/GenBank/DDBJ whole genome shotgun (WGS) entry which is preliminary data.</text>
</comment>
<protein>
    <recommendedName>
        <fullName evidence="2 4">Flagellin</fullName>
    </recommendedName>
</protein>
<evidence type="ECO:0000259" key="6">
    <source>
        <dbReference type="Pfam" id="PF00700"/>
    </source>
</evidence>
<dbReference type="EMBL" id="SVCA01000005">
    <property type="protein sequence ID" value="MBE6085282.1"/>
    <property type="molecule type" value="Genomic_DNA"/>
</dbReference>
<keyword evidence="4" id="KW-0964">Secreted</keyword>
<comment type="similarity">
    <text evidence="1 4">Belongs to the bacterial flagellin family.</text>
</comment>
<sequence>MFMSIGSVMNGLNSSLNQLNRAHSVQSQSIQRIATGSKRPSAANGASDYAIAQKMQYNLGGVRQSNANTQTANSMLNVAGGAVSNTISSLSSLRETLINAANGTNGKTDVAALQESVNQTLSQINSNAQVTYNGMNLLDGSQTVTVAGIDGYENVSLGDMSTKGLGLTDSQGNSTINLQEANGSVSGLSQALDTVDAALNKALDEATTIGAAQQGMEYQSANYTTMEENLQASLSVSDDADIAAESVTNASAKTQSQAALWAVKQGMQNLSQQMLGAINNHSRGAAFNMLS</sequence>
<feature type="domain" description="Flagellin C-terminal" evidence="6">
    <location>
        <begin position="192"/>
        <end position="275"/>
    </location>
</feature>
<comment type="subcellular location">
    <subcellularLocation>
        <location evidence="4">Secreted</location>
    </subcellularLocation>
    <subcellularLocation>
        <location evidence="4">Bacterial flagellum</location>
    </subcellularLocation>
</comment>
<reference evidence="7" key="1">
    <citation type="submission" date="2019-04" db="EMBL/GenBank/DDBJ databases">
        <title>Evolution of Biomass-Degrading Anaerobic Consortia Revealed by Metagenomics.</title>
        <authorList>
            <person name="Peng X."/>
        </authorList>
    </citation>
    <scope>NUCLEOTIDE SEQUENCE</scope>
    <source>
        <strain evidence="7">SIG242</strain>
    </source>
</reference>
<feature type="domain" description="Flagellin N-terminal" evidence="5">
    <location>
        <begin position="15"/>
        <end position="143"/>
    </location>
</feature>
<name>A0A927WLA4_SELRU</name>
<dbReference type="Pfam" id="PF00700">
    <property type="entry name" value="Flagellin_C"/>
    <property type="match status" value="1"/>
</dbReference>
<dbReference type="PANTHER" id="PTHR42792">
    <property type="entry name" value="FLAGELLIN"/>
    <property type="match status" value="1"/>
</dbReference>
<dbReference type="Proteomes" id="UP000772151">
    <property type="component" value="Unassembled WGS sequence"/>
</dbReference>
<dbReference type="InterPro" id="IPR001492">
    <property type="entry name" value="Flagellin"/>
</dbReference>
<dbReference type="Gene3D" id="1.20.1330.10">
    <property type="entry name" value="f41 fragment of flagellin, N-terminal domain"/>
    <property type="match status" value="1"/>
</dbReference>